<dbReference type="Pfam" id="PF09696">
    <property type="entry name" value="Ctf8"/>
    <property type="match status" value="1"/>
</dbReference>
<dbReference type="InterPro" id="IPR018607">
    <property type="entry name" value="Ctf8"/>
</dbReference>
<evidence type="ECO:0000256" key="1">
    <source>
        <dbReference type="ARBA" id="ARBA00004123"/>
    </source>
</evidence>
<reference evidence="7" key="2">
    <citation type="journal article" date="2023" name="Science">
        <title>Genomic signatures of disease resistance in endangered staghorn corals.</title>
        <authorList>
            <person name="Vollmer S.V."/>
            <person name="Selwyn J.D."/>
            <person name="Despard B.A."/>
            <person name="Roesel C.L."/>
        </authorList>
    </citation>
    <scope>NUCLEOTIDE SEQUENCE</scope>
    <source>
        <strain evidence="7">K2</strain>
    </source>
</reference>
<dbReference type="GO" id="GO:0031390">
    <property type="term" value="C:Ctf18 RFC-like complex"/>
    <property type="evidence" value="ECO:0007669"/>
    <property type="project" value="InterPro"/>
</dbReference>
<keyword evidence="8" id="KW-1185">Reference proteome</keyword>
<comment type="similarity">
    <text evidence="6">Belongs to the CTF8 family.</text>
</comment>
<protein>
    <submittedName>
        <fullName evidence="7">Chromosome transmission fidelity protein 8-like protein</fullName>
    </submittedName>
</protein>
<evidence type="ECO:0000256" key="3">
    <source>
        <dbReference type="ARBA" id="ARBA00023125"/>
    </source>
</evidence>
<dbReference type="PANTHER" id="PTHR28605:SF1">
    <property type="entry name" value="CHROMOSOME TRANSMISSION FIDELITY FACTOR 8"/>
    <property type="match status" value="1"/>
</dbReference>
<evidence type="ECO:0000256" key="4">
    <source>
        <dbReference type="ARBA" id="ARBA00023242"/>
    </source>
</evidence>
<evidence type="ECO:0000256" key="6">
    <source>
        <dbReference type="ARBA" id="ARBA00038447"/>
    </source>
</evidence>
<reference evidence="7" key="1">
    <citation type="journal article" date="2023" name="G3 (Bethesda)">
        <title>Whole genome assembly and annotation of the endangered Caribbean coral Acropora cervicornis.</title>
        <authorList>
            <person name="Selwyn J.D."/>
            <person name="Vollmer S.V."/>
        </authorList>
    </citation>
    <scope>NUCLEOTIDE SEQUENCE</scope>
    <source>
        <strain evidence="7">K2</strain>
    </source>
</reference>
<keyword evidence="3" id="KW-0238">DNA-binding</keyword>
<keyword evidence="5" id="KW-0131">Cell cycle</keyword>
<accession>A0AAD9Q4T7</accession>
<gene>
    <name evidence="7" type="ORF">P5673_023634</name>
</gene>
<name>A0AAD9Q4T7_ACRCE</name>
<dbReference type="PANTHER" id="PTHR28605">
    <property type="entry name" value="CTF8, CHROMOSOME TRANSMISSION FIDELITY FACTOR 8 HOMOLOG (S. CEREVISIAE)"/>
    <property type="match status" value="1"/>
</dbReference>
<comment type="caution">
    <text evidence="7">The sequence shown here is derived from an EMBL/GenBank/DDBJ whole genome shotgun (WGS) entry which is preliminary data.</text>
</comment>
<evidence type="ECO:0000313" key="7">
    <source>
        <dbReference type="EMBL" id="KAK2554681.1"/>
    </source>
</evidence>
<evidence type="ECO:0000256" key="5">
    <source>
        <dbReference type="ARBA" id="ARBA00023306"/>
    </source>
</evidence>
<dbReference type="GO" id="GO:0006260">
    <property type="term" value="P:DNA replication"/>
    <property type="evidence" value="ECO:0007669"/>
    <property type="project" value="UniProtKB-KW"/>
</dbReference>
<dbReference type="EMBL" id="JARQWQ010000067">
    <property type="protein sequence ID" value="KAK2554681.1"/>
    <property type="molecule type" value="Genomic_DNA"/>
</dbReference>
<dbReference type="Proteomes" id="UP001249851">
    <property type="component" value="Unassembled WGS sequence"/>
</dbReference>
<comment type="subcellular location">
    <subcellularLocation>
        <location evidence="1">Nucleus</location>
    </subcellularLocation>
</comment>
<evidence type="ECO:0000256" key="2">
    <source>
        <dbReference type="ARBA" id="ARBA00022705"/>
    </source>
</evidence>
<keyword evidence="2" id="KW-0235">DNA replication</keyword>
<sequence length="118" mass="13488">MVQILISMAPDVHDWIIVELQGTLETKEDVHLEGKVIGNLHFDTKGTPMLVIGHHLLHGKVVDLDKPYAVLRKEANIYQYEGIRKGNTCYNICALVKKKIIFKTRPKPIVFKNMPITR</sequence>
<organism evidence="7 8">
    <name type="scientific">Acropora cervicornis</name>
    <name type="common">Staghorn coral</name>
    <dbReference type="NCBI Taxonomy" id="6130"/>
    <lineage>
        <taxon>Eukaryota</taxon>
        <taxon>Metazoa</taxon>
        <taxon>Cnidaria</taxon>
        <taxon>Anthozoa</taxon>
        <taxon>Hexacorallia</taxon>
        <taxon>Scleractinia</taxon>
        <taxon>Astrocoeniina</taxon>
        <taxon>Acroporidae</taxon>
        <taxon>Acropora</taxon>
    </lineage>
</organism>
<dbReference type="GO" id="GO:0007064">
    <property type="term" value="P:mitotic sister chromatid cohesion"/>
    <property type="evidence" value="ECO:0007669"/>
    <property type="project" value="InterPro"/>
</dbReference>
<evidence type="ECO:0000313" key="8">
    <source>
        <dbReference type="Proteomes" id="UP001249851"/>
    </source>
</evidence>
<proteinExistence type="inferred from homology"/>
<keyword evidence="4" id="KW-0539">Nucleus</keyword>
<dbReference type="AlphaFoldDB" id="A0AAD9Q4T7"/>
<dbReference type="GO" id="GO:0003677">
    <property type="term" value="F:DNA binding"/>
    <property type="evidence" value="ECO:0007669"/>
    <property type="project" value="UniProtKB-KW"/>
</dbReference>